<evidence type="ECO:0000259" key="6">
    <source>
        <dbReference type="PROSITE" id="PS51918"/>
    </source>
</evidence>
<proteinExistence type="predicted"/>
<dbReference type="EMBL" id="MGFH01000130">
    <property type="protein sequence ID" value="OGM04955.1"/>
    <property type="molecule type" value="Genomic_DNA"/>
</dbReference>
<dbReference type="CDD" id="cd01335">
    <property type="entry name" value="Radical_SAM"/>
    <property type="match status" value="1"/>
</dbReference>
<evidence type="ECO:0000313" key="8">
    <source>
        <dbReference type="Proteomes" id="UP000178735"/>
    </source>
</evidence>
<evidence type="ECO:0000313" key="7">
    <source>
        <dbReference type="EMBL" id="OGM04955.1"/>
    </source>
</evidence>
<dbReference type="PANTHER" id="PTHR43409">
    <property type="entry name" value="ANAEROBIC MAGNESIUM-PROTOPORPHYRIN IX MONOMETHYL ESTER CYCLASE-RELATED"/>
    <property type="match status" value="1"/>
</dbReference>
<keyword evidence="4" id="KW-0408">Iron</keyword>
<keyword evidence="2" id="KW-0949">S-adenosyl-L-methionine</keyword>
<dbReference type="InterPro" id="IPR007197">
    <property type="entry name" value="rSAM"/>
</dbReference>
<dbReference type="Gene3D" id="3.80.30.20">
    <property type="entry name" value="tm_1862 like domain"/>
    <property type="match status" value="1"/>
</dbReference>
<dbReference type="Gene3D" id="3.40.50.280">
    <property type="entry name" value="Cobalamin-binding domain"/>
    <property type="match status" value="1"/>
</dbReference>
<comment type="caution">
    <text evidence="7">The sequence shown here is derived from an EMBL/GenBank/DDBJ whole genome shotgun (WGS) entry which is preliminary data.</text>
</comment>
<evidence type="ECO:0000256" key="2">
    <source>
        <dbReference type="ARBA" id="ARBA00022691"/>
    </source>
</evidence>
<dbReference type="SMART" id="SM00729">
    <property type="entry name" value="Elp3"/>
    <property type="match status" value="1"/>
</dbReference>
<dbReference type="InterPro" id="IPR051198">
    <property type="entry name" value="BchE-like"/>
</dbReference>
<dbReference type="SFLD" id="SFLDS00029">
    <property type="entry name" value="Radical_SAM"/>
    <property type="match status" value="1"/>
</dbReference>
<organism evidence="7 8">
    <name type="scientific">Candidatus Wallbacteria bacterium GWC2_49_35</name>
    <dbReference type="NCBI Taxonomy" id="1817813"/>
    <lineage>
        <taxon>Bacteria</taxon>
        <taxon>Candidatus Walliibacteriota</taxon>
    </lineage>
</organism>
<protein>
    <submittedName>
        <fullName evidence="7">B12-binding domain/radical SAM domain-containing protein</fullName>
    </submittedName>
</protein>
<dbReference type="NCBIfam" id="TIGR04013">
    <property type="entry name" value="B12_SAM_MJ_1487"/>
    <property type="match status" value="1"/>
</dbReference>
<dbReference type="SUPFAM" id="SSF102114">
    <property type="entry name" value="Radical SAM enzymes"/>
    <property type="match status" value="1"/>
</dbReference>
<dbReference type="InterPro" id="IPR023404">
    <property type="entry name" value="rSAM_horseshoe"/>
</dbReference>
<dbReference type="PROSITE" id="PS51918">
    <property type="entry name" value="RADICAL_SAM"/>
    <property type="match status" value="1"/>
</dbReference>
<reference evidence="7 8" key="1">
    <citation type="journal article" date="2016" name="Nat. Commun.">
        <title>Thousands of microbial genomes shed light on interconnected biogeochemical processes in an aquifer system.</title>
        <authorList>
            <person name="Anantharaman K."/>
            <person name="Brown C.T."/>
            <person name="Hug L.A."/>
            <person name="Sharon I."/>
            <person name="Castelle C.J."/>
            <person name="Probst A.J."/>
            <person name="Thomas B.C."/>
            <person name="Singh A."/>
            <person name="Wilkins M.J."/>
            <person name="Karaoz U."/>
            <person name="Brodie E.L."/>
            <person name="Williams K.H."/>
            <person name="Hubbard S.S."/>
            <person name="Banfield J.F."/>
        </authorList>
    </citation>
    <scope>NUCLEOTIDE SEQUENCE [LARGE SCALE GENOMIC DNA]</scope>
</reference>
<gene>
    <name evidence="7" type="ORF">A2008_01320</name>
</gene>
<name>A0A1F7WS41_9BACT</name>
<dbReference type="Pfam" id="PF04055">
    <property type="entry name" value="Radical_SAM"/>
    <property type="match status" value="1"/>
</dbReference>
<sequence>MKKINLIIYETAVNRFSAAYLLFILEKEKLADKFTLYFFEDKKDIENIFDKVHILPAPCVFMFSFMTSLLDRVCENIAEIKNSIAAAGAFDNSIIIAGGPHVTGDTESGLKMGFDLVFSGEAEYSWPDFLRRAAENSGAGKFRENILSLYSSPVVADARPVDLDMYLPFGDIYSLVPPLEIMRGCFYNCRFCQTATCEVKYRSLSSIEEFFAEYRRRGFKRLCFICPSAFHYSAESPSRINPAVIDSMLEMAREKYGIKYIEYGIFPSEARPETVSDETAAIIEKYCSNKRVSIGAQSGDRGRIAELRRGHGLDAVHAACETLRRHKLTAVVDFIFGFPEESEEEQMTTLGAIKDIHTKFGSRIQTHYFLPLPGTPLYSSRPAAIAPRALKLLEKYCSGGICTDWYSEGIAQSERICKILDAFQNL</sequence>
<dbReference type="GO" id="GO:0003824">
    <property type="term" value="F:catalytic activity"/>
    <property type="evidence" value="ECO:0007669"/>
    <property type="project" value="InterPro"/>
</dbReference>
<dbReference type="PANTHER" id="PTHR43409:SF17">
    <property type="entry name" value="METHYLTHIOTRANSFERASE MJ0865-RELATED"/>
    <property type="match status" value="1"/>
</dbReference>
<dbReference type="InterPro" id="IPR006638">
    <property type="entry name" value="Elp3/MiaA/NifB-like_rSAM"/>
</dbReference>
<evidence type="ECO:0000256" key="1">
    <source>
        <dbReference type="ARBA" id="ARBA00001966"/>
    </source>
</evidence>
<dbReference type="AlphaFoldDB" id="A0A1F7WS41"/>
<dbReference type="STRING" id="1817813.A2008_01320"/>
<dbReference type="SFLD" id="SFLDG01082">
    <property type="entry name" value="B12-binding_domain_containing"/>
    <property type="match status" value="1"/>
</dbReference>
<keyword evidence="5" id="KW-0411">Iron-sulfur</keyword>
<dbReference type="GO" id="GO:0051536">
    <property type="term" value="F:iron-sulfur cluster binding"/>
    <property type="evidence" value="ECO:0007669"/>
    <property type="project" value="UniProtKB-KW"/>
</dbReference>
<dbReference type="GO" id="GO:0046872">
    <property type="term" value="F:metal ion binding"/>
    <property type="evidence" value="ECO:0007669"/>
    <property type="project" value="UniProtKB-KW"/>
</dbReference>
<accession>A0A1F7WS41</accession>
<evidence type="ECO:0000256" key="3">
    <source>
        <dbReference type="ARBA" id="ARBA00022723"/>
    </source>
</evidence>
<comment type="cofactor">
    <cofactor evidence="1">
        <name>[4Fe-4S] cluster</name>
        <dbReference type="ChEBI" id="CHEBI:49883"/>
    </cofactor>
</comment>
<dbReference type="InterPro" id="IPR023980">
    <property type="entry name" value="CHP04013_B12-bd/rSAM"/>
</dbReference>
<keyword evidence="3" id="KW-0479">Metal-binding</keyword>
<dbReference type="CDD" id="cd02068">
    <property type="entry name" value="radical_SAM_B12_BD"/>
    <property type="match status" value="1"/>
</dbReference>
<evidence type="ECO:0000256" key="5">
    <source>
        <dbReference type="ARBA" id="ARBA00023014"/>
    </source>
</evidence>
<evidence type="ECO:0000256" key="4">
    <source>
        <dbReference type="ARBA" id="ARBA00023004"/>
    </source>
</evidence>
<feature type="domain" description="Radical SAM core" evidence="6">
    <location>
        <begin position="171"/>
        <end position="402"/>
    </location>
</feature>
<dbReference type="Proteomes" id="UP000178735">
    <property type="component" value="Unassembled WGS sequence"/>
</dbReference>
<dbReference type="InterPro" id="IPR058240">
    <property type="entry name" value="rSAM_sf"/>
</dbReference>